<dbReference type="Proteomes" id="UP000838763">
    <property type="component" value="Unassembled WGS sequence"/>
</dbReference>
<dbReference type="PANTHER" id="PTHR35392">
    <property type="entry name" value="ZN(II)2CYS6 TRANSCRIPTION FACTOR (EUROFUNG)-RELATED-RELATED"/>
    <property type="match status" value="1"/>
</dbReference>
<protein>
    <submittedName>
        <fullName evidence="1">Uncharacterized protein</fullName>
    </submittedName>
</protein>
<dbReference type="InterPro" id="IPR052973">
    <property type="entry name" value="Fungal_sec-metab_reg_TF"/>
</dbReference>
<dbReference type="AlphaFoldDB" id="A0A9P1M7D1"/>
<name>A0A9P1M7D1_9PEZI</name>
<organism evidence="1 2">
    <name type="scientific">Parascedosporium putredinis</name>
    <dbReference type="NCBI Taxonomy" id="1442378"/>
    <lineage>
        <taxon>Eukaryota</taxon>
        <taxon>Fungi</taxon>
        <taxon>Dikarya</taxon>
        <taxon>Ascomycota</taxon>
        <taxon>Pezizomycotina</taxon>
        <taxon>Sordariomycetes</taxon>
        <taxon>Hypocreomycetidae</taxon>
        <taxon>Microascales</taxon>
        <taxon>Microascaceae</taxon>
        <taxon>Parascedosporium</taxon>
    </lineage>
</organism>
<dbReference type="PANTHER" id="PTHR35392:SF3">
    <property type="entry name" value="ZN(2)-C6 FUNGAL-TYPE DOMAIN-CONTAINING PROTEIN"/>
    <property type="match status" value="1"/>
</dbReference>
<evidence type="ECO:0000313" key="1">
    <source>
        <dbReference type="EMBL" id="CAI4212996.1"/>
    </source>
</evidence>
<dbReference type="OrthoDB" id="5362630at2759"/>
<accession>A0A9P1M7D1</accession>
<gene>
    <name evidence="1" type="ORF">PPNO1_LOCUS2747</name>
</gene>
<keyword evidence="2" id="KW-1185">Reference proteome</keyword>
<sequence length="281" mass="33074">MRVEKREKRVKWAPVFAADSSVLGADIGHGGSLGLTERWQGFAIRDVTEWSSEAPRTIHITLGICPTPLALQVRKFKPSPGDITFRSWRDGNVEKRVELAPYALVNVRQTALKFHEYLNLNTMKTLEMAIRDTNHDDLVLETLQWAKRQCQNLKPDEWQFLVDALRLWVAIRLLAPQKGYSLPQFVEELQFGANVLLAYWHYYRTDEDPLEVDCLDRHRSRLMDLTAEQFTFIQKSCKKLRETRELFRDMTNWDDPLYWVCRMFDQKWEGLRFAKLDVLIQ</sequence>
<evidence type="ECO:0000313" key="2">
    <source>
        <dbReference type="Proteomes" id="UP000838763"/>
    </source>
</evidence>
<proteinExistence type="predicted"/>
<comment type="caution">
    <text evidence="1">The sequence shown here is derived from an EMBL/GenBank/DDBJ whole genome shotgun (WGS) entry which is preliminary data.</text>
</comment>
<reference evidence="1" key="1">
    <citation type="submission" date="2022-11" db="EMBL/GenBank/DDBJ databases">
        <authorList>
            <person name="Scott C."/>
            <person name="Bruce N."/>
        </authorList>
    </citation>
    <scope>NUCLEOTIDE SEQUENCE</scope>
</reference>
<dbReference type="EMBL" id="CALLCH030000006">
    <property type="protein sequence ID" value="CAI4212996.1"/>
    <property type="molecule type" value="Genomic_DNA"/>
</dbReference>